<keyword evidence="3" id="KW-1185">Reference proteome</keyword>
<dbReference type="InterPro" id="IPR029058">
    <property type="entry name" value="AB_hydrolase_fold"/>
</dbReference>
<evidence type="ECO:0000313" key="3">
    <source>
        <dbReference type="Proteomes" id="UP000323386"/>
    </source>
</evidence>
<organism evidence="2 3">
    <name type="scientific">Pseudozyma flocculosa</name>
    <dbReference type="NCBI Taxonomy" id="84751"/>
    <lineage>
        <taxon>Eukaryota</taxon>
        <taxon>Fungi</taxon>
        <taxon>Dikarya</taxon>
        <taxon>Basidiomycota</taxon>
        <taxon>Ustilaginomycotina</taxon>
        <taxon>Ustilaginomycetes</taxon>
        <taxon>Ustilaginales</taxon>
        <taxon>Ustilaginaceae</taxon>
        <taxon>Pseudozyma</taxon>
    </lineage>
</organism>
<evidence type="ECO:0000313" key="2">
    <source>
        <dbReference type="EMBL" id="SPO37988.1"/>
    </source>
</evidence>
<dbReference type="PANTHER" id="PTHR31591:SF1">
    <property type="entry name" value="UPF0613 PROTEIN PB24D3.06C"/>
    <property type="match status" value="1"/>
</dbReference>
<protein>
    <recommendedName>
        <fullName evidence="4">DUF1749-domain-containing protein</fullName>
    </recommendedName>
</protein>
<dbReference type="OrthoDB" id="10034502at2759"/>
<gene>
    <name evidence="2" type="ORF">PSFLO_03465</name>
</gene>
<reference evidence="2 3" key="1">
    <citation type="submission" date="2018-03" db="EMBL/GenBank/DDBJ databases">
        <authorList>
            <person name="Guldener U."/>
        </authorList>
    </citation>
    <scope>NUCLEOTIDE SEQUENCE [LARGE SCALE GENOMIC DNA]</scope>
    <source>
        <strain evidence="2 3">DAOM196992</strain>
    </source>
</reference>
<dbReference type="AlphaFoldDB" id="A0A5C3F0M5"/>
<feature type="compositionally biased region" description="Acidic residues" evidence="1">
    <location>
        <begin position="231"/>
        <end position="240"/>
    </location>
</feature>
<dbReference type="Pfam" id="PF08538">
    <property type="entry name" value="DUF1749"/>
    <property type="match status" value="2"/>
</dbReference>
<dbReference type="Proteomes" id="UP000323386">
    <property type="component" value="Unassembled WGS sequence"/>
</dbReference>
<name>A0A5C3F0M5_9BASI</name>
<dbReference type="PANTHER" id="PTHR31591">
    <property type="entry name" value="UPF0613 PROTEIN PB24D3.06C"/>
    <property type="match status" value="1"/>
</dbReference>
<dbReference type="EMBL" id="OOIP01000008">
    <property type="protein sequence ID" value="SPO37988.1"/>
    <property type="molecule type" value="Genomic_DNA"/>
</dbReference>
<dbReference type="SUPFAM" id="SSF53474">
    <property type="entry name" value="alpha/beta-Hydrolases"/>
    <property type="match status" value="1"/>
</dbReference>
<accession>A0A5C3F0M5</accession>
<evidence type="ECO:0008006" key="4">
    <source>
        <dbReference type="Google" id="ProtNLM"/>
    </source>
</evidence>
<feature type="region of interest" description="Disordered" evidence="1">
    <location>
        <begin position="230"/>
        <end position="251"/>
    </location>
</feature>
<proteinExistence type="predicted"/>
<evidence type="ECO:0000256" key="1">
    <source>
        <dbReference type="SAM" id="MobiDB-lite"/>
    </source>
</evidence>
<sequence>MSTPLSAASAADTPPGIPGVLSLYQRTPTTLSYHDSSPSSPHTLVFVPGLTDTLASVPYLALLVPMLHAHGFSLVQPLLTSNMSGWGLATLEGDAQELARCLAHLRRSPAKAHGKVVIMGHSTGCQDVVTFLLSQARTEDDSTKVDAAILQAPVSDREDYEWRRSQLADDEQRKEWDQRMQHARTLVQQRKGGEVLARLFSSSSWSSSQNDDVLPPTDPFATTSAAAVAIDNDDDDDDDKDGQTTTTGGNSKAALTSAFTAYRFTSLYDRGGDDDLFSSSLSDDEIVSTQPRRRTMGAALRNLVVAASHRRGSQGGNDEASTLRMLAIMSDRDEYVHPPADPHAIVQRWNSLLAPADAATQPFQARILEGGNHKVDDPDAQRRLVAMVQDVVLGLL</sequence>
<dbReference type="Gene3D" id="3.40.50.1820">
    <property type="entry name" value="alpha/beta hydrolase"/>
    <property type="match status" value="1"/>
</dbReference>
<dbReference type="InterPro" id="IPR013744">
    <property type="entry name" value="SidJ"/>
</dbReference>